<gene>
    <name evidence="1" type="ORF">F511_39628</name>
</gene>
<protein>
    <submittedName>
        <fullName evidence="1">Uncharacterized protein</fullName>
    </submittedName>
</protein>
<reference evidence="1 2" key="1">
    <citation type="journal article" date="2015" name="Proc. Natl. Acad. Sci. U.S.A.">
        <title>The resurrection genome of Boea hygrometrica: A blueprint for survival of dehydration.</title>
        <authorList>
            <person name="Xiao L."/>
            <person name="Yang G."/>
            <person name="Zhang L."/>
            <person name="Yang X."/>
            <person name="Zhao S."/>
            <person name="Ji Z."/>
            <person name="Zhou Q."/>
            <person name="Hu M."/>
            <person name="Wang Y."/>
            <person name="Chen M."/>
            <person name="Xu Y."/>
            <person name="Jin H."/>
            <person name="Xiao X."/>
            <person name="Hu G."/>
            <person name="Bao F."/>
            <person name="Hu Y."/>
            <person name="Wan P."/>
            <person name="Li L."/>
            <person name="Deng X."/>
            <person name="Kuang T."/>
            <person name="Xiang C."/>
            <person name="Zhu J.K."/>
            <person name="Oliver M.J."/>
            <person name="He Y."/>
        </authorList>
    </citation>
    <scope>NUCLEOTIDE SEQUENCE [LARGE SCALE GENOMIC DNA]</scope>
    <source>
        <strain evidence="2">cv. XS01</strain>
    </source>
</reference>
<proteinExistence type="predicted"/>
<dbReference type="AlphaFoldDB" id="A0A2Z7BBJ2"/>
<organism evidence="1 2">
    <name type="scientific">Dorcoceras hygrometricum</name>
    <dbReference type="NCBI Taxonomy" id="472368"/>
    <lineage>
        <taxon>Eukaryota</taxon>
        <taxon>Viridiplantae</taxon>
        <taxon>Streptophyta</taxon>
        <taxon>Embryophyta</taxon>
        <taxon>Tracheophyta</taxon>
        <taxon>Spermatophyta</taxon>
        <taxon>Magnoliopsida</taxon>
        <taxon>eudicotyledons</taxon>
        <taxon>Gunneridae</taxon>
        <taxon>Pentapetalae</taxon>
        <taxon>asterids</taxon>
        <taxon>lamiids</taxon>
        <taxon>Lamiales</taxon>
        <taxon>Gesneriaceae</taxon>
        <taxon>Didymocarpoideae</taxon>
        <taxon>Trichosporeae</taxon>
        <taxon>Loxocarpinae</taxon>
        <taxon>Dorcoceras</taxon>
    </lineage>
</organism>
<keyword evidence="2" id="KW-1185">Reference proteome</keyword>
<evidence type="ECO:0000313" key="1">
    <source>
        <dbReference type="EMBL" id="KZV29174.1"/>
    </source>
</evidence>
<name>A0A2Z7BBJ2_9LAMI</name>
<dbReference type="Proteomes" id="UP000250235">
    <property type="component" value="Unassembled WGS sequence"/>
</dbReference>
<sequence>MADARLSHLCAYKYQRLATELLTPVKIPQLEQRKLTPKFCSSFAKSLSQSSVQATIQQVRDLGRIRAIDLLPDFVQIAGFVLPDFIPDSYTRLYQISDLISVSFKSCFALISLSLYGSTEYSALWVT</sequence>
<evidence type="ECO:0000313" key="2">
    <source>
        <dbReference type="Proteomes" id="UP000250235"/>
    </source>
</evidence>
<accession>A0A2Z7BBJ2</accession>
<dbReference type="EMBL" id="KV009450">
    <property type="protein sequence ID" value="KZV29174.1"/>
    <property type="molecule type" value="Genomic_DNA"/>
</dbReference>